<gene>
    <name evidence="4" type="ORF">SAMN05216402_2066</name>
</gene>
<evidence type="ECO:0000313" key="4">
    <source>
        <dbReference type="EMBL" id="SDQ73341.1"/>
    </source>
</evidence>
<evidence type="ECO:0000256" key="1">
    <source>
        <dbReference type="ARBA" id="ARBA00022679"/>
    </source>
</evidence>
<organism evidence="4 5">
    <name type="scientific">Nitrosospira multiformis</name>
    <dbReference type="NCBI Taxonomy" id="1231"/>
    <lineage>
        <taxon>Bacteria</taxon>
        <taxon>Pseudomonadati</taxon>
        <taxon>Pseudomonadota</taxon>
        <taxon>Betaproteobacteria</taxon>
        <taxon>Nitrosomonadales</taxon>
        <taxon>Nitrosomonadaceae</taxon>
        <taxon>Nitrosospira</taxon>
    </lineage>
</organism>
<evidence type="ECO:0000256" key="2">
    <source>
        <dbReference type="ARBA" id="ARBA00023315"/>
    </source>
</evidence>
<protein>
    <submittedName>
        <fullName evidence="4">Phosphinothricin acetyltransferase</fullName>
    </submittedName>
</protein>
<keyword evidence="1" id="KW-0808">Transferase</keyword>
<sequence length="169" mass="19357">MCSYQKHADKILDIFNDEILNSTALYEYKPRTPESMVSWFRAKQEGNFPVIGLEDEGGELLGFGSYGTFREWPAYKYSVEHSVYVRKDQREKGFGLLIMNNMIENARSQGYHVLIGGIDESNMASIYMHTKLGFVHAGTIKHAAFKFGRWLNLSFYQLILDTPENPVDG</sequence>
<dbReference type="RefSeq" id="WP_256324107.1">
    <property type="nucleotide sequence ID" value="NZ_FNKY01000001.1"/>
</dbReference>
<dbReference type="CDD" id="cd04301">
    <property type="entry name" value="NAT_SF"/>
    <property type="match status" value="1"/>
</dbReference>
<keyword evidence="5" id="KW-1185">Reference proteome</keyword>
<dbReference type="EMBL" id="FNKY01000001">
    <property type="protein sequence ID" value="SDQ73341.1"/>
    <property type="molecule type" value="Genomic_DNA"/>
</dbReference>
<comment type="caution">
    <text evidence="4">The sequence shown here is derived from an EMBL/GenBank/DDBJ whole genome shotgun (WGS) entry which is preliminary data.</text>
</comment>
<dbReference type="PANTHER" id="PTHR43072">
    <property type="entry name" value="N-ACETYLTRANSFERASE"/>
    <property type="match status" value="1"/>
</dbReference>
<dbReference type="InterPro" id="IPR000182">
    <property type="entry name" value="GNAT_dom"/>
</dbReference>
<evidence type="ECO:0000259" key="3">
    <source>
        <dbReference type="PROSITE" id="PS51186"/>
    </source>
</evidence>
<dbReference type="SUPFAM" id="SSF55729">
    <property type="entry name" value="Acyl-CoA N-acyltransferases (Nat)"/>
    <property type="match status" value="1"/>
</dbReference>
<dbReference type="Pfam" id="PF00583">
    <property type="entry name" value="Acetyltransf_1"/>
    <property type="match status" value="1"/>
</dbReference>
<feature type="domain" description="N-acetyltransferase" evidence="3">
    <location>
        <begin position="10"/>
        <end position="156"/>
    </location>
</feature>
<dbReference type="InterPro" id="IPR016181">
    <property type="entry name" value="Acyl_CoA_acyltransferase"/>
</dbReference>
<evidence type="ECO:0000313" key="5">
    <source>
        <dbReference type="Proteomes" id="UP000183471"/>
    </source>
</evidence>
<dbReference type="Proteomes" id="UP000183471">
    <property type="component" value="Unassembled WGS sequence"/>
</dbReference>
<keyword evidence="2" id="KW-0012">Acyltransferase</keyword>
<reference evidence="4 5" key="1">
    <citation type="submission" date="2016-10" db="EMBL/GenBank/DDBJ databases">
        <authorList>
            <person name="Varghese N."/>
            <person name="Submissions S."/>
        </authorList>
    </citation>
    <scope>NUCLEOTIDE SEQUENCE [LARGE SCALE GENOMIC DNA]</scope>
    <source>
        <strain evidence="4 5">Nl1</strain>
    </source>
</reference>
<proteinExistence type="predicted"/>
<dbReference type="Gene3D" id="3.40.630.30">
    <property type="match status" value="1"/>
</dbReference>
<dbReference type="PROSITE" id="PS51186">
    <property type="entry name" value="GNAT"/>
    <property type="match status" value="1"/>
</dbReference>
<name>A0ABY0TF41_9PROT</name>
<accession>A0ABY0TF41</accession>
<dbReference type="PANTHER" id="PTHR43072:SF23">
    <property type="entry name" value="UPF0039 PROTEIN C11D3.02C"/>
    <property type="match status" value="1"/>
</dbReference>